<keyword evidence="2" id="KW-0597">Phosphoprotein</keyword>
<feature type="compositionally biased region" description="Low complexity" evidence="3">
    <location>
        <begin position="500"/>
        <end position="520"/>
    </location>
</feature>
<dbReference type="Proteomes" id="UP001283361">
    <property type="component" value="Unassembled WGS sequence"/>
</dbReference>
<feature type="compositionally biased region" description="Low complexity" evidence="3">
    <location>
        <begin position="375"/>
        <end position="391"/>
    </location>
</feature>
<feature type="compositionally biased region" description="Polar residues" evidence="3">
    <location>
        <begin position="599"/>
        <end position="610"/>
    </location>
</feature>
<protein>
    <recommendedName>
        <fullName evidence="4">Anti-proliferative protein domain-containing protein</fullName>
    </recommendedName>
</protein>
<dbReference type="EMBL" id="JAWDGP010001077">
    <property type="protein sequence ID" value="KAK3795196.1"/>
    <property type="molecule type" value="Genomic_DNA"/>
</dbReference>
<gene>
    <name evidence="5" type="ORF">RRG08_056259</name>
</gene>
<organism evidence="5 6">
    <name type="scientific">Elysia crispata</name>
    <name type="common">lettuce slug</name>
    <dbReference type="NCBI Taxonomy" id="231223"/>
    <lineage>
        <taxon>Eukaryota</taxon>
        <taxon>Metazoa</taxon>
        <taxon>Spiralia</taxon>
        <taxon>Lophotrochozoa</taxon>
        <taxon>Mollusca</taxon>
        <taxon>Gastropoda</taxon>
        <taxon>Heterobranchia</taxon>
        <taxon>Euthyneura</taxon>
        <taxon>Panpulmonata</taxon>
        <taxon>Sacoglossa</taxon>
        <taxon>Placobranchoidea</taxon>
        <taxon>Plakobranchidae</taxon>
        <taxon>Elysia</taxon>
    </lineage>
</organism>
<dbReference type="SUPFAM" id="SSF160696">
    <property type="entry name" value="BTG domain-like"/>
    <property type="match status" value="1"/>
</dbReference>
<dbReference type="InterPro" id="IPR002087">
    <property type="entry name" value="Anti_prolifrtn"/>
</dbReference>
<feature type="region of interest" description="Disordered" evidence="3">
    <location>
        <begin position="374"/>
        <end position="409"/>
    </location>
</feature>
<reference evidence="5" key="1">
    <citation type="journal article" date="2023" name="G3 (Bethesda)">
        <title>A reference genome for the long-term kleptoplast-retaining sea slug Elysia crispata morphotype clarki.</title>
        <authorList>
            <person name="Eastman K.E."/>
            <person name="Pendleton A.L."/>
            <person name="Shaikh M.A."/>
            <person name="Suttiyut T."/>
            <person name="Ogas R."/>
            <person name="Tomko P."/>
            <person name="Gavelis G."/>
            <person name="Widhalm J.R."/>
            <person name="Wisecaver J.H."/>
        </authorList>
    </citation>
    <scope>NUCLEOTIDE SEQUENCE</scope>
    <source>
        <strain evidence="5">ECLA1</strain>
    </source>
</reference>
<evidence type="ECO:0000256" key="1">
    <source>
        <dbReference type="ARBA" id="ARBA00007989"/>
    </source>
</evidence>
<evidence type="ECO:0000313" key="5">
    <source>
        <dbReference type="EMBL" id="KAK3795196.1"/>
    </source>
</evidence>
<dbReference type="Pfam" id="PF07742">
    <property type="entry name" value="BTG"/>
    <property type="match status" value="1"/>
</dbReference>
<feature type="region of interest" description="Disordered" evidence="3">
    <location>
        <begin position="298"/>
        <end position="326"/>
    </location>
</feature>
<dbReference type="Gene3D" id="3.90.640.90">
    <property type="entry name" value="Anti-proliferative protein, N-terminal domain"/>
    <property type="match status" value="1"/>
</dbReference>
<evidence type="ECO:0000256" key="3">
    <source>
        <dbReference type="SAM" id="MobiDB-lite"/>
    </source>
</evidence>
<feature type="compositionally biased region" description="Low complexity" evidence="3">
    <location>
        <begin position="439"/>
        <end position="449"/>
    </location>
</feature>
<dbReference type="GO" id="GO:0003714">
    <property type="term" value="F:transcription corepressor activity"/>
    <property type="evidence" value="ECO:0007669"/>
    <property type="project" value="TreeGrafter"/>
</dbReference>
<feature type="compositionally biased region" description="Polar residues" evidence="3">
    <location>
        <begin position="450"/>
        <end position="459"/>
    </location>
</feature>
<comment type="caution">
    <text evidence="5">The sequence shown here is derived from an EMBL/GenBank/DDBJ whole genome shotgun (WGS) entry which is preliminary data.</text>
</comment>
<dbReference type="InterPro" id="IPR015676">
    <property type="entry name" value="Tob1/2"/>
</dbReference>
<dbReference type="GO" id="GO:0005737">
    <property type="term" value="C:cytoplasm"/>
    <property type="evidence" value="ECO:0007669"/>
    <property type="project" value="TreeGrafter"/>
</dbReference>
<evidence type="ECO:0000256" key="2">
    <source>
        <dbReference type="ARBA" id="ARBA00022553"/>
    </source>
</evidence>
<feature type="compositionally biased region" description="Low complexity" evidence="3">
    <location>
        <begin position="530"/>
        <end position="568"/>
    </location>
</feature>
<dbReference type="InterPro" id="IPR036054">
    <property type="entry name" value="BTG-like_sf"/>
</dbReference>
<feature type="compositionally biased region" description="Low complexity" evidence="3">
    <location>
        <begin position="584"/>
        <end position="598"/>
    </location>
</feature>
<dbReference type="SMART" id="SM00099">
    <property type="entry name" value="btg1"/>
    <property type="match status" value="1"/>
</dbReference>
<dbReference type="AlphaFoldDB" id="A0AAE1E5P4"/>
<feature type="region of interest" description="Disordered" evidence="3">
    <location>
        <begin position="425"/>
        <end position="622"/>
    </location>
</feature>
<keyword evidence="6" id="KW-1185">Reference proteome</keyword>
<feature type="domain" description="Anti-proliferative protein" evidence="4">
    <location>
        <begin position="1"/>
        <end position="107"/>
    </location>
</feature>
<accession>A0AAE1E5P4</accession>
<comment type="similarity">
    <text evidence="1">Belongs to the BTG family.</text>
</comment>
<feature type="compositionally biased region" description="Low complexity" evidence="3">
    <location>
        <begin position="461"/>
        <end position="486"/>
    </location>
</feature>
<dbReference type="PANTHER" id="PTHR17537:SF5">
    <property type="entry name" value="TRANSDUCER OF ERBB2, ISOFORM A"/>
    <property type="match status" value="1"/>
</dbReference>
<sequence length="641" mass="69833">MHVEISVALNFVISYLYNKLPRRRVDLFGEELEVGLKEKFQGHWYPDRPSKGSGYRCVKGNGDGIDPVLVEAATKAGLDIFEVKTYLPEDLTIWIDPSEVSYKIGERGAVKVLYSEFKEDKSLAGTCPDDKEIQAVSRGFNPDAETFTPESLQQNALSIASDLSFSPPSLDASPTSSLLAQANVGVGSSAFTPDLLAFTPDVTAFCTSDASSVDQSLSSFQPIDSLSSSLSNLSISPSSPVPPPGAWSTAASPSNKLFSSSSPINNMSSLNSISSMNGINSSGNNNNNILPLHHQNHLQSRGLGSMQQPPPPQSYMNPPRAVPVATPISNAQAPNRQHFTAAMFAQTKFGSTKLKTQVKRPNRLSPTELGNYARHQQQQPALHHQQQIQHQRPPAGYTGPQRPRSLSPRDPRVEFLMDQQQRFIMQQQQQQQLHHHHQQQQQQQQQQQHLNRISPSMPYSPQFQPQQQPQHLFQLQQQQQQQQQQLSPSGIYPADFLRQHSSGMSSSHSSPHLSPHTMSPQGSGLSFQDLLSSSSAGLPSPSNSNPTSSFPSSSSSPSLSVGASSSGPTRPNSLSHYKRPSGFPALRSSASSPLSQASTPDNSNGNSNAFSPEGHKNFADGLNMSSMNQYSNSLQHLLMAN</sequence>
<name>A0AAE1E5P4_9GAST</name>
<dbReference type="PANTHER" id="PTHR17537">
    <property type="entry name" value="TRANSDUCER OF ERBB2 TOB"/>
    <property type="match status" value="1"/>
</dbReference>
<feature type="region of interest" description="Disordered" evidence="3">
    <location>
        <begin position="231"/>
        <end position="253"/>
    </location>
</feature>
<proteinExistence type="inferred from homology"/>
<evidence type="ECO:0000259" key="4">
    <source>
        <dbReference type="SMART" id="SM00099"/>
    </source>
</evidence>
<evidence type="ECO:0000313" key="6">
    <source>
        <dbReference type="Proteomes" id="UP001283361"/>
    </source>
</evidence>
<dbReference type="PRINTS" id="PR00310">
    <property type="entry name" value="ANTIPRLFBTG1"/>
</dbReference>
<dbReference type="GO" id="GO:0005634">
    <property type="term" value="C:nucleus"/>
    <property type="evidence" value="ECO:0007669"/>
    <property type="project" value="TreeGrafter"/>
</dbReference>